<accession>A0ABY4VCW3</accession>
<protein>
    <submittedName>
        <fullName evidence="1">Uncharacterized protein</fullName>
    </submittedName>
</protein>
<reference evidence="1" key="1">
    <citation type="submission" date="2022-02" db="EMBL/GenBank/DDBJ databases">
        <title>Coral-associated bacteria.</title>
        <authorList>
            <person name="Tang K."/>
            <person name="Wang X."/>
        </authorList>
    </citation>
    <scope>NUCLEOTIDE SEQUENCE</scope>
    <source>
        <strain evidence="1">SCSIO 43006</strain>
    </source>
</reference>
<gene>
    <name evidence="1" type="ORF">MJO52_03030</name>
</gene>
<evidence type="ECO:0000313" key="1">
    <source>
        <dbReference type="EMBL" id="USD22123.1"/>
    </source>
</evidence>
<evidence type="ECO:0000313" key="2">
    <source>
        <dbReference type="Proteomes" id="UP001055658"/>
    </source>
</evidence>
<name>A0ABY4VCW3_9GAMM</name>
<sequence>MKRFAIFCGSYNSLMMGGAKDFKESVHTEEQALERVKEIAKPEAFLDWIQIFDKKTDKARNFKFYRGELKEQEPDECERPSKKLIAAAEPQYA</sequence>
<dbReference type="EMBL" id="CP092418">
    <property type="protein sequence ID" value="USD22123.1"/>
    <property type="molecule type" value="Genomic_DNA"/>
</dbReference>
<keyword evidence="2" id="KW-1185">Reference proteome</keyword>
<organism evidence="1 2">
    <name type="scientific">Microbulbifer variabilis</name>
    <dbReference type="NCBI Taxonomy" id="266805"/>
    <lineage>
        <taxon>Bacteria</taxon>
        <taxon>Pseudomonadati</taxon>
        <taxon>Pseudomonadota</taxon>
        <taxon>Gammaproteobacteria</taxon>
        <taxon>Cellvibrionales</taxon>
        <taxon>Microbulbiferaceae</taxon>
        <taxon>Microbulbifer</taxon>
    </lineage>
</organism>
<proteinExistence type="predicted"/>
<dbReference type="RefSeq" id="WP_252084485.1">
    <property type="nucleotide sequence ID" value="NZ_CP092418.1"/>
</dbReference>
<dbReference type="Proteomes" id="UP001055658">
    <property type="component" value="Chromosome"/>
</dbReference>